<evidence type="ECO:0000313" key="2">
    <source>
        <dbReference type="Proteomes" id="UP000499080"/>
    </source>
</evidence>
<comment type="caution">
    <text evidence="1">The sequence shown here is derived from an EMBL/GenBank/DDBJ whole genome shotgun (WGS) entry which is preliminary data.</text>
</comment>
<dbReference type="EMBL" id="BGPR01000751">
    <property type="protein sequence ID" value="GBM34114.1"/>
    <property type="molecule type" value="Genomic_DNA"/>
</dbReference>
<organism evidence="1 2">
    <name type="scientific">Araneus ventricosus</name>
    <name type="common">Orbweaver spider</name>
    <name type="synonym">Epeira ventricosa</name>
    <dbReference type="NCBI Taxonomy" id="182803"/>
    <lineage>
        <taxon>Eukaryota</taxon>
        <taxon>Metazoa</taxon>
        <taxon>Ecdysozoa</taxon>
        <taxon>Arthropoda</taxon>
        <taxon>Chelicerata</taxon>
        <taxon>Arachnida</taxon>
        <taxon>Araneae</taxon>
        <taxon>Araneomorphae</taxon>
        <taxon>Entelegynae</taxon>
        <taxon>Araneoidea</taxon>
        <taxon>Araneidae</taxon>
        <taxon>Araneus</taxon>
    </lineage>
</organism>
<reference evidence="1 2" key="1">
    <citation type="journal article" date="2019" name="Sci. Rep.">
        <title>Orb-weaving spider Araneus ventricosus genome elucidates the spidroin gene catalogue.</title>
        <authorList>
            <person name="Kono N."/>
            <person name="Nakamura H."/>
            <person name="Ohtoshi R."/>
            <person name="Moran D.A.P."/>
            <person name="Shinohara A."/>
            <person name="Yoshida Y."/>
            <person name="Fujiwara M."/>
            <person name="Mori M."/>
            <person name="Tomita M."/>
            <person name="Arakawa K."/>
        </authorList>
    </citation>
    <scope>NUCLEOTIDE SEQUENCE [LARGE SCALE GENOMIC DNA]</scope>
</reference>
<name>A0A4Y2F211_ARAVE</name>
<gene>
    <name evidence="1" type="ORF">AVEN_235057_1</name>
</gene>
<evidence type="ECO:0000313" key="1">
    <source>
        <dbReference type="EMBL" id="GBM34114.1"/>
    </source>
</evidence>
<accession>A0A4Y2F211</accession>
<proteinExistence type="predicted"/>
<keyword evidence="2" id="KW-1185">Reference proteome</keyword>
<protein>
    <submittedName>
        <fullName evidence="1">Uncharacterized protein</fullName>
    </submittedName>
</protein>
<dbReference type="Proteomes" id="UP000499080">
    <property type="component" value="Unassembled WGS sequence"/>
</dbReference>
<dbReference type="AlphaFoldDB" id="A0A4Y2F211"/>
<sequence length="85" mass="10209">MSASLKRNKSGEEVRCEASRRYIPNPLMQKDDRRDYANVRRPLLHLQRRMVRFFGFEEQRLPRDGRSVKCTCGWSVTKLFLNCFR</sequence>